<dbReference type="EMBL" id="ML119114">
    <property type="protein sequence ID" value="RPB15303.1"/>
    <property type="molecule type" value="Genomic_DNA"/>
</dbReference>
<protein>
    <recommendedName>
        <fullName evidence="3">Zn(2)-C6 fungal-type domain-containing protein</fullName>
    </recommendedName>
</protein>
<evidence type="ECO:0000256" key="2">
    <source>
        <dbReference type="SAM" id="MobiDB-lite"/>
    </source>
</evidence>
<organism evidence="4 5">
    <name type="scientific">Morchella conica CCBAS932</name>
    <dbReference type="NCBI Taxonomy" id="1392247"/>
    <lineage>
        <taxon>Eukaryota</taxon>
        <taxon>Fungi</taxon>
        <taxon>Dikarya</taxon>
        <taxon>Ascomycota</taxon>
        <taxon>Pezizomycotina</taxon>
        <taxon>Pezizomycetes</taxon>
        <taxon>Pezizales</taxon>
        <taxon>Morchellaceae</taxon>
        <taxon>Morchella</taxon>
    </lineage>
</organism>
<dbReference type="PANTHER" id="PTHR47655:SF3">
    <property type="entry name" value="ZN(II)2CYS6 TRANSCRIPTION FACTOR (EUROFUNG)"/>
    <property type="match status" value="1"/>
</dbReference>
<dbReference type="Pfam" id="PF00172">
    <property type="entry name" value="Zn_clus"/>
    <property type="match status" value="1"/>
</dbReference>
<dbReference type="STRING" id="1392247.A0A3N4KXK5"/>
<dbReference type="InterPro" id="IPR036864">
    <property type="entry name" value="Zn2-C6_fun-type_DNA-bd_sf"/>
</dbReference>
<evidence type="ECO:0000256" key="1">
    <source>
        <dbReference type="ARBA" id="ARBA00023242"/>
    </source>
</evidence>
<feature type="region of interest" description="Disordered" evidence="2">
    <location>
        <begin position="1"/>
        <end position="35"/>
    </location>
</feature>
<dbReference type="CDD" id="cd00067">
    <property type="entry name" value="GAL4"/>
    <property type="match status" value="1"/>
</dbReference>
<dbReference type="PROSITE" id="PS00463">
    <property type="entry name" value="ZN2_CY6_FUNGAL_1"/>
    <property type="match status" value="1"/>
</dbReference>
<sequence length="312" mass="34551">MSSLGSPSYYSPHSPDQLDGTSPRNGNSHRKRVGKACDRCRLKKSKCDGSNPCRRCNQADQVCTFTERKRPKGRVYPDGYVEILESKCQVLIGGLIELNRLRKNLPLPKTQAITGLASGKLANQILKEIGINTTLTDSDLEDGDDGLEHGYCHDDEELTTSATGSPEPTSDCWDMFSQHQGHSRSQQPQWNQNHIRPRGPEGYYHQVMSSTITPPLTVPGTSDYNLTSRPNAADDPPYYQHLSQELQIPNETIGTSILPPSPSTLGEYNSARSTAGTTYTPGQLIPHYYNSDMEVFIDLNGLTSTSEGQNYW</sequence>
<gene>
    <name evidence="4" type="ORF">P167DRAFT_571771</name>
</gene>
<dbReference type="Proteomes" id="UP000277580">
    <property type="component" value="Unassembled WGS sequence"/>
</dbReference>
<feature type="compositionally biased region" description="Polar residues" evidence="2">
    <location>
        <begin position="159"/>
        <end position="168"/>
    </location>
</feature>
<feature type="region of interest" description="Disordered" evidence="2">
    <location>
        <begin position="136"/>
        <end position="200"/>
    </location>
</feature>
<dbReference type="Gene3D" id="4.10.240.10">
    <property type="entry name" value="Zn(2)-C6 fungal-type DNA-binding domain"/>
    <property type="match status" value="1"/>
</dbReference>
<keyword evidence="1" id="KW-0539">Nucleus</keyword>
<dbReference type="InParanoid" id="A0A3N4KXK5"/>
<evidence type="ECO:0000313" key="4">
    <source>
        <dbReference type="EMBL" id="RPB15303.1"/>
    </source>
</evidence>
<feature type="compositionally biased region" description="Polar residues" evidence="2">
    <location>
        <begin position="1"/>
        <end position="11"/>
    </location>
</feature>
<dbReference type="PANTHER" id="PTHR47655">
    <property type="entry name" value="QUINIC ACID UTILIZATION ACTIVATOR"/>
    <property type="match status" value="1"/>
</dbReference>
<feature type="domain" description="Zn(2)-C6 fungal-type" evidence="3">
    <location>
        <begin position="36"/>
        <end position="65"/>
    </location>
</feature>
<dbReference type="InterPro" id="IPR052783">
    <property type="entry name" value="Metabolic/Drug-Res_Regulator"/>
</dbReference>
<accession>A0A3N4KXK5</accession>
<dbReference type="InterPro" id="IPR001138">
    <property type="entry name" value="Zn2Cys6_DnaBD"/>
</dbReference>
<dbReference type="AlphaFoldDB" id="A0A3N4KXK5"/>
<evidence type="ECO:0000313" key="5">
    <source>
        <dbReference type="Proteomes" id="UP000277580"/>
    </source>
</evidence>
<dbReference type="GO" id="GO:0000981">
    <property type="term" value="F:DNA-binding transcription factor activity, RNA polymerase II-specific"/>
    <property type="evidence" value="ECO:0007669"/>
    <property type="project" value="InterPro"/>
</dbReference>
<dbReference type="GO" id="GO:0008270">
    <property type="term" value="F:zinc ion binding"/>
    <property type="evidence" value="ECO:0007669"/>
    <property type="project" value="InterPro"/>
</dbReference>
<dbReference type="SUPFAM" id="SSF57701">
    <property type="entry name" value="Zn2/Cys6 DNA-binding domain"/>
    <property type="match status" value="1"/>
</dbReference>
<proteinExistence type="predicted"/>
<name>A0A3N4KXK5_9PEZI</name>
<dbReference type="OrthoDB" id="4151048at2759"/>
<feature type="compositionally biased region" description="Polar residues" evidence="2">
    <location>
        <begin position="177"/>
        <end position="194"/>
    </location>
</feature>
<keyword evidence="5" id="KW-1185">Reference proteome</keyword>
<dbReference type="PROSITE" id="PS50048">
    <property type="entry name" value="ZN2_CY6_FUNGAL_2"/>
    <property type="match status" value="1"/>
</dbReference>
<reference evidence="4 5" key="1">
    <citation type="journal article" date="2018" name="Nat. Ecol. Evol.">
        <title>Pezizomycetes genomes reveal the molecular basis of ectomycorrhizal truffle lifestyle.</title>
        <authorList>
            <person name="Murat C."/>
            <person name="Payen T."/>
            <person name="Noel B."/>
            <person name="Kuo A."/>
            <person name="Morin E."/>
            <person name="Chen J."/>
            <person name="Kohler A."/>
            <person name="Krizsan K."/>
            <person name="Balestrini R."/>
            <person name="Da Silva C."/>
            <person name="Montanini B."/>
            <person name="Hainaut M."/>
            <person name="Levati E."/>
            <person name="Barry K.W."/>
            <person name="Belfiori B."/>
            <person name="Cichocki N."/>
            <person name="Clum A."/>
            <person name="Dockter R.B."/>
            <person name="Fauchery L."/>
            <person name="Guy J."/>
            <person name="Iotti M."/>
            <person name="Le Tacon F."/>
            <person name="Lindquist E.A."/>
            <person name="Lipzen A."/>
            <person name="Malagnac F."/>
            <person name="Mello A."/>
            <person name="Molinier V."/>
            <person name="Miyauchi S."/>
            <person name="Poulain J."/>
            <person name="Riccioni C."/>
            <person name="Rubini A."/>
            <person name="Sitrit Y."/>
            <person name="Splivallo R."/>
            <person name="Traeger S."/>
            <person name="Wang M."/>
            <person name="Zifcakova L."/>
            <person name="Wipf D."/>
            <person name="Zambonelli A."/>
            <person name="Paolocci F."/>
            <person name="Nowrousian M."/>
            <person name="Ottonello S."/>
            <person name="Baldrian P."/>
            <person name="Spatafora J.W."/>
            <person name="Henrissat B."/>
            <person name="Nagy L.G."/>
            <person name="Aury J.M."/>
            <person name="Wincker P."/>
            <person name="Grigoriev I.V."/>
            <person name="Bonfante P."/>
            <person name="Martin F.M."/>
        </authorList>
    </citation>
    <scope>NUCLEOTIDE SEQUENCE [LARGE SCALE GENOMIC DNA]</scope>
    <source>
        <strain evidence="4 5">CCBAS932</strain>
    </source>
</reference>
<dbReference type="SMART" id="SM00066">
    <property type="entry name" value="GAL4"/>
    <property type="match status" value="1"/>
</dbReference>
<evidence type="ECO:0000259" key="3">
    <source>
        <dbReference type="PROSITE" id="PS50048"/>
    </source>
</evidence>